<organism evidence="1 2">
    <name type="scientific">Pseudomonas phage phi3</name>
    <dbReference type="NCBI Taxonomy" id="1754217"/>
    <lineage>
        <taxon>Viruses</taxon>
        <taxon>Duplodnaviria</taxon>
        <taxon>Heunggongvirae</taxon>
        <taxon>Uroviricota</taxon>
        <taxon>Caudoviricetes</taxon>
        <taxon>Peduoviridae</taxon>
        <taxon>Phitrevirus</taxon>
        <taxon>Phitrevirus phi3</taxon>
    </lineage>
</organism>
<proteinExistence type="predicted"/>
<dbReference type="KEGG" id="vg:28799618"/>
<sequence length="69" mass="7372">MGDLTITELRDQLNDVQHALSFVSGAVGSVPLTEPERLGAQVIINWVNSDLAGTSKLLEKIGRQGNNPS</sequence>
<evidence type="ECO:0000313" key="2">
    <source>
        <dbReference type="Proteomes" id="UP000201753"/>
    </source>
</evidence>
<protein>
    <submittedName>
        <fullName evidence="1">Uncharacterized protein</fullName>
    </submittedName>
</protein>
<evidence type="ECO:0000313" key="1">
    <source>
        <dbReference type="EMBL" id="ALY08255.1"/>
    </source>
</evidence>
<dbReference type="Proteomes" id="UP000201753">
    <property type="component" value="Segment"/>
</dbReference>
<keyword evidence="2" id="KW-1185">Reference proteome</keyword>
<dbReference type="GeneID" id="28799618"/>
<accession>A0A0U4IJ68</accession>
<reference evidence="1 2" key="1">
    <citation type="journal article" date="2015" name="MBio">
        <title>Phylogenetic Distribution of CRISPR-Cas Systems in Antibiotic-Resistant Pseudomonas aeruginosa.</title>
        <authorList>
            <person name="van Belkum A."/>
            <person name="Soriaga L.B."/>
            <person name="LaFave M.C."/>
            <person name="Akella S."/>
            <person name="Veyrieras J.B."/>
            <person name="Barbu E.M."/>
            <person name="Shortridge D."/>
            <person name="Blanc B."/>
            <person name="Hannum G."/>
            <person name="Zambardi G."/>
            <person name="Miller K."/>
            <person name="Enright M.C."/>
            <person name="Mugnier N."/>
            <person name="Brami D."/>
            <person name="Schicklin S."/>
            <person name="Felderman M."/>
            <person name="Schwartz A.S."/>
            <person name="Richardson T.H."/>
            <person name="Peterson T.C."/>
            <person name="Hubby B."/>
            <person name="Cady K.C."/>
        </authorList>
    </citation>
    <scope>NUCLEOTIDE SEQUENCE [LARGE SCALE GENOMIC DNA]</scope>
</reference>
<dbReference type="EMBL" id="KT887559">
    <property type="protein sequence ID" value="ALY08255.1"/>
    <property type="molecule type" value="Genomic_DNA"/>
</dbReference>
<dbReference type="RefSeq" id="YP_009276434.1">
    <property type="nucleotide sequence ID" value="NC_030940.1"/>
</dbReference>
<name>A0A0U4IJ68_9CAUD</name>